<dbReference type="RefSeq" id="WP_050062349.1">
    <property type="nucleotide sequence ID" value="NZ_JACHEK010000002.1"/>
</dbReference>
<comment type="caution">
    <text evidence="3">The sequence shown here is derived from an EMBL/GenBank/DDBJ whole genome shotgun (WGS) entry which is preliminary data.</text>
</comment>
<gene>
    <name evidence="3" type="ORF">HNQ77_001426</name>
</gene>
<keyword evidence="4" id="KW-1185">Reference proteome</keyword>
<evidence type="ECO:0000256" key="1">
    <source>
        <dbReference type="SAM" id="SignalP"/>
    </source>
</evidence>
<feature type="chain" id="PRO_5032834977" description="Phospholipase C/D domain-containing protein" evidence="1">
    <location>
        <begin position="23"/>
        <end position="428"/>
    </location>
</feature>
<keyword evidence="1" id="KW-0732">Signal</keyword>
<evidence type="ECO:0000259" key="2">
    <source>
        <dbReference type="Pfam" id="PF00882"/>
    </source>
</evidence>
<accession>A0A841JQ21</accession>
<dbReference type="AlphaFoldDB" id="A0A841JQ21"/>
<feature type="domain" description="Phospholipase C/D" evidence="2">
    <location>
        <begin position="27"/>
        <end position="201"/>
    </location>
</feature>
<feature type="signal peptide" evidence="1">
    <location>
        <begin position="1"/>
        <end position="22"/>
    </location>
</feature>
<evidence type="ECO:0000313" key="3">
    <source>
        <dbReference type="EMBL" id="MBB6143482.1"/>
    </source>
</evidence>
<dbReference type="EMBL" id="JACHEK010000002">
    <property type="protein sequence ID" value="MBB6143482.1"/>
    <property type="molecule type" value="Genomic_DNA"/>
</dbReference>
<protein>
    <recommendedName>
        <fullName evidence="2">Phospholipase C/D domain-containing protein</fullName>
    </recommendedName>
</protein>
<name>A0A841JQ21_9BACT</name>
<sequence length="428" mass="48208">MTRRLGAVLLLLLACCAPSGFGYSVLTHQQIIDLAWRESIRPVLLNRYPNTTDEELRRAEAFAFGGCAIQDAGYYPFGKVFMSDLTHYVRTGDFVAAFIRDSRNVDELAFALGALSHYVGDSYGHQDAVNPSTAVEFPNLAAKYGPVVTYDESPHSHVRTEFAFDINQLSKRRFAPSAYLQHIGLRVPMRLLEQAFYEIYGLRLQTMGVDRRAAVDSYRWSVRNFLPSFAHAEVLLHKKSFPDDLPSPDFDQFQKRLADADFSNGWEKYRKKAGVKTHLLAFVIVIVPKIGPASDLAIRGPSQATEQSYVVSVNRTLNRYEELLKDLVQAPAADPLVTMNLENRDLDTGYRVKPGSYPLTDQTYAKLLDRVVKVGEPIPDRLKQDIEGYYADPAAPITTRKNKKAWRRVQAELLQLQAIPAVPVHQAE</sequence>
<dbReference type="PROSITE" id="PS51257">
    <property type="entry name" value="PROKAR_LIPOPROTEIN"/>
    <property type="match status" value="1"/>
</dbReference>
<dbReference type="Proteomes" id="UP000538666">
    <property type="component" value="Unassembled WGS sequence"/>
</dbReference>
<reference evidence="3 4" key="1">
    <citation type="submission" date="2020-08" db="EMBL/GenBank/DDBJ databases">
        <title>Genomic Encyclopedia of Type Strains, Phase IV (KMG-IV): sequencing the most valuable type-strain genomes for metagenomic binning, comparative biology and taxonomic classification.</title>
        <authorList>
            <person name="Goeker M."/>
        </authorList>
    </citation>
    <scope>NUCLEOTIDE SEQUENCE [LARGE SCALE GENOMIC DNA]</scope>
    <source>
        <strain evidence="3 4">DSM 103733</strain>
    </source>
</reference>
<organism evidence="3 4">
    <name type="scientific">Silvibacterium bohemicum</name>
    <dbReference type="NCBI Taxonomy" id="1577686"/>
    <lineage>
        <taxon>Bacteria</taxon>
        <taxon>Pseudomonadati</taxon>
        <taxon>Acidobacteriota</taxon>
        <taxon>Terriglobia</taxon>
        <taxon>Terriglobales</taxon>
        <taxon>Acidobacteriaceae</taxon>
        <taxon>Silvibacterium</taxon>
    </lineage>
</organism>
<dbReference type="Pfam" id="PF00882">
    <property type="entry name" value="Zn_dep_PLPC"/>
    <property type="match status" value="1"/>
</dbReference>
<evidence type="ECO:0000313" key="4">
    <source>
        <dbReference type="Proteomes" id="UP000538666"/>
    </source>
</evidence>
<dbReference type="OrthoDB" id="104138at2"/>
<proteinExistence type="predicted"/>
<dbReference type="InterPro" id="IPR029002">
    <property type="entry name" value="PLPC/GPLD1"/>
</dbReference>